<dbReference type="Pfam" id="PF00132">
    <property type="entry name" value="Hexapep"/>
    <property type="match status" value="1"/>
</dbReference>
<evidence type="ECO:0000313" key="1">
    <source>
        <dbReference type="EMBL" id="MBU3853680.1"/>
    </source>
</evidence>
<dbReference type="InterPro" id="IPR050484">
    <property type="entry name" value="Transf_Hexapept/Carb_Anhydrase"/>
</dbReference>
<dbReference type="CDD" id="cd04645">
    <property type="entry name" value="LbH_gamma_CA_like"/>
    <property type="match status" value="1"/>
</dbReference>
<dbReference type="AlphaFoldDB" id="A0A9E2L7Y9"/>
<dbReference type="InterPro" id="IPR047324">
    <property type="entry name" value="LbH_gamma_CA-like"/>
</dbReference>
<name>A0A9E2L7Y9_9BACT</name>
<dbReference type="InterPro" id="IPR011004">
    <property type="entry name" value="Trimer_LpxA-like_sf"/>
</dbReference>
<dbReference type="EMBL" id="JAHLFU010000164">
    <property type="protein sequence ID" value="MBU3853680.1"/>
    <property type="molecule type" value="Genomic_DNA"/>
</dbReference>
<reference evidence="1" key="1">
    <citation type="journal article" date="2021" name="PeerJ">
        <title>Extensive microbial diversity within the chicken gut microbiome revealed by metagenomics and culture.</title>
        <authorList>
            <person name="Gilroy R."/>
            <person name="Ravi A."/>
            <person name="Getino M."/>
            <person name="Pursley I."/>
            <person name="Horton D.L."/>
            <person name="Alikhan N.F."/>
            <person name="Baker D."/>
            <person name="Gharbi K."/>
            <person name="Hall N."/>
            <person name="Watson M."/>
            <person name="Adriaenssens E.M."/>
            <person name="Foster-Nyarko E."/>
            <person name="Jarju S."/>
            <person name="Secka A."/>
            <person name="Antonio M."/>
            <person name="Oren A."/>
            <person name="Chaudhuri R.R."/>
            <person name="La Ragione R."/>
            <person name="Hildebrand F."/>
            <person name="Pallen M.J."/>
        </authorList>
    </citation>
    <scope>NUCLEOTIDE SEQUENCE</scope>
    <source>
        <strain evidence="1">G3-2149</strain>
    </source>
</reference>
<dbReference type="Gene3D" id="2.160.10.10">
    <property type="entry name" value="Hexapeptide repeat proteins"/>
    <property type="match status" value="1"/>
</dbReference>
<accession>A0A9E2L7Y9</accession>
<dbReference type="Proteomes" id="UP000823865">
    <property type="component" value="Unassembled WGS sequence"/>
</dbReference>
<dbReference type="PANTHER" id="PTHR13061:SF29">
    <property type="entry name" value="GAMMA CARBONIC ANHYDRASE-LIKE 1, MITOCHONDRIAL-RELATED"/>
    <property type="match status" value="1"/>
</dbReference>
<reference evidence="1" key="2">
    <citation type="submission" date="2021-04" db="EMBL/GenBank/DDBJ databases">
        <authorList>
            <person name="Gilroy R."/>
        </authorList>
    </citation>
    <scope>NUCLEOTIDE SEQUENCE</scope>
    <source>
        <strain evidence="1">G3-2149</strain>
    </source>
</reference>
<sequence length="190" mass="20317">MGIIKKLKGITPKFGKNCYVAEGACVIGDVTMGNDCSVWFNAVLRGDVHFIKIGNRVNIQDCCCLHTLSGKAPVILEDDVTVGHHVTLHGCVVHKNTLVGMGSTVLDFAEIGEGAIVAAGALVLKNTVIGPGELWGGVPARFIKQVNPELAASLNQSYAQHYVDNIPVYRETDKNPGNTTHCCYPEASQD</sequence>
<organism evidence="1 2">
    <name type="scientific">Candidatus Paraprevotella stercoravium</name>
    <dbReference type="NCBI Taxonomy" id="2838725"/>
    <lineage>
        <taxon>Bacteria</taxon>
        <taxon>Pseudomonadati</taxon>
        <taxon>Bacteroidota</taxon>
        <taxon>Bacteroidia</taxon>
        <taxon>Bacteroidales</taxon>
        <taxon>Prevotellaceae</taxon>
        <taxon>Paraprevotella</taxon>
    </lineage>
</organism>
<evidence type="ECO:0000313" key="2">
    <source>
        <dbReference type="Proteomes" id="UP000823865"/>
    </source>
</evidence>
<dbReference type="PANTHER" id="PTHR13061">
    <property type="entry name" value="DYNACTIN SUBUNIT P25"/>
    <property type="match status" value="1"/>
</dbReference>
<comment type="caution">
    <text evidence="1">The sequence shown here is derived from an EMBL/GenBank/DDBJ whole genome shotgun (WGS) entry which is preliminary data.</text>
</comment>
<proteinExistence type="predicted"/>
<gene>
    <name evidence="1" type="ORF">H9789_07680</name>
</gene>
<dbReference type="InterPro" id="IPR001451">
    <property type="entry name" value="Hexapep"/>
</dbReference>
<protein>
    <submittedName>
        <fullName evidence="1">Gamma carbonic anhydrase family protein</fullName>
    </submittedName>
</protein>
<dbReference type="SUPFAM" id="SSF51161">
    <property type="entry name" value="Trimeric LpxA-like enzymes"/>
    <property type="match status" value="1"/>
</dbReference>